<reference evidence="3 4" key="1">
    <citation type="submission" date="2017-07" db="EMBL/GenBank/DDBJ databases">
        <title>An improved, manually edited Actinidia chinensis var. chinensis (kiwifruit) genome highlights the challenges associated with draft genomes and gene prediction in plants.</title>
        <authorList>
            <person name="Pilkington S."/>
            <person name="Crowhurst R."/>
            <person name="Hilario E."/>
            <person name="Nardozza S."/>
            <person name="Fraser L."/>
            <person name="Peng Y."/>
            <person name="Gunaseelan K."/>
            <person name="Simpson R."/>
            <person name="Tahir J."/>
            <person name="Deroles S."/>
            <person name="Templeton K."/>
            <person name="Luo Z."/>
            <person name="Davy M."/>
            <person name="Cheng C."/>
            <person name="Mcneilage M."/>
            <person name="Scaglione D."/>
            <person name="Liu Y."/>
            <person name="Zhang Q."/>
            <person name="Datson P."/>
            <person name="De Silva N."/>
            <person name="Gardiner S."/>
            <person name="Bassett H."/>
            <person name="Chagne D."/>
            <person name="Mccallum J."/>
            <person name="Dzierzon H."/>
            <person name="Deng C."/>
            <person name="Wang Y.-Y."/>
            <person name="Barron N."/>
            <person name="Manako K."/>
            <person name="Bowen J."/>
            <person name="Foster T."/>
            <person name="Erridge Z."/>
            <person name="Tiffin H."/>
            <person name="Waite C."/>
            <person name="Davies K."/>
            <person name="Grierson E."/>
            <person name="Laing W."/>
            <person name="Kirk R."/>
            <person name="Chen X."/>
            <person name="Wood M."/>
            <person name="Montefiori M."/>
            <person name="Brummell D."/>
            <person name="Schwinn K."/>
            <person name="Catanach A."/>
            <person name="Fullerton C."/>
            <person name="Li D."/>
            <person name="Meiyalaghan S."/>
            <person name="Nieuwenhuizen N."/>
            <person name="Read N."/>
            <person name="Prakash R."/>
            <person name="Hunter D."/>
            <person name="Zhang H."/>
            <person name="Mckenzie M."/>
            <person name="Knabel M."/>
            <person name="Harris A."/>
            <person name="Allan A."/>
            <person name="Chen A."/>
            <person name="Janssen B."/>
            <person name="Plunkett B."/>
            <person name="Dwamena C."/>
            <person name="Voogd C."/>
            <person name="Leif D."/>
            <person name="Lafferty D."/>
            <person name="Souleyre E."/>
            <person name="Varkonyi-Gasic E."/>
            <person name="Gambi F."/>
            <person name="Hanley J."/>
            <person name="Yao J.-L."/>
            <person name="Cheung J."/>
            <person name="David K."/>
            <person name="Warren B."/>
            <person name="Marsh K."/>
            <person name="Snowden K."/>
            <person name="Lin-Wang K."/>
            <person name="Brian L."/>
            <person name="Martinez-Sanchez M."/>
            <person name="Wang M."/>
            <person name="Ileperuma N."/>
            <person name="Macnee N."/>
            <person name="Campin R."/>
            <person name="Mcatee P."/>
            <person name="Drummond R."/>
            <person name="Espley R."/>
            <person name="Ireland H."/>
            <person name="Wu R."/>
            <person name="Atkinson R."/>
            <person name="Karunairetnam S."/>
            <person name="Bulley S."/>
            <person name="Chunkath S."/>
            <person name="Hanley Z."/>
            <person name="Storey R."/>
            <person name="Thrimawithana A."/>
            <person name="Thomson S."/>
            <person name="David C."/>
            <person name="Testolin R."/>
        </authorList>
    </citation>
    <scope>NUCLEOTIDE SEQUENCE [LARGE SCALE GENOMIC DNA]</scope>
    <source>
        <strain evidence="4">cv. Red5</strain>
        <tissue evidence="3">Young leaf</tissue>
    </source>
</reference>
<feature type="compositionally biased region" description="Basic residues" evidence="2">
    <location>
        <begin position="141"/>
        <end position="153"/>
    </location>
</feature>
<dbReference type="EMBL" id="NKQK01000014">
    <property type="protein sequence ID" value="PSS11923.1"/>
    <property type="molecule type" value="Genomic_DNA"/>
</dbReference>
<evidence type="ECO:0000313" key="4">
    <source>
        <dbReference type="Proteomes" id="UP000241394"/>
    </source>
</evidence>
<dbReference type="Gramene" id="PSS11923">
    <property type="protein sequence ID" value="PSS11923"/>
    <property type="gene ID" value="CEY00_Acc01285"/>
</dbReference>
<evidence type="ECO:0000256" key="1">
    <source>
        <dbReference type="SAM" id="Coils"/>
    </source>
</evidence>
<name>A0A2R6QPS3_ACTCC</name>
<accession>A0A2R6QPS3</accession>
<dbReference type="OrthoDB" id="1750119at2759"/>
<feature type="coiled-coil region" evidence="1">
    <location>
        <begin position="88"/>
        <end position="115"/>
    </location>
</feature>
<comment type="caution">
    <text evidence="3">The sequence shown here is derived from an EMBL/GenBank/DDBJ whole genome shotgun (WGS) entry which is preliminary data.</text>
</comment>
<evidence type="ECO:0000313" key="3">
    <source>
        <dbReference type="EMBL" id="PSS11923.1"/>
    </source>
</evidence>
<dbReference type="AlphaFoldDB" id="A0A2R6QPS3"/>
<dbReference type="Proteomes" id="UP000241394">
    <property type="component" value="Chromosome LG14"/>
</dbReference>
<organism evidence="3 4">
    <name type="scientific">Actinidia chinensis var. chinensis</name>
    <name type="common">Chinese soft-hair kiwi</name>
    <dbReference type="NCBI Taxonomy" id="1590841"/>
    <lineage>
        <taxon>Eukaryota</taxon>
        <taxon>Viridiplantae</taxon>
        <taxon>Streptophyta</taxon>
        <taxon>Embryophyta</taxon>
        <taxon>Tracheophyta</taxon>
        <taxon>Spermatophyta</taxon>
        <taxon>Magnoliopsida</taxon>
        <taxon>eudicotyledons</taxon>
        <taxon>Gunneridae</taxon>
        <taxon>Pentapetalae</taxon>
        <taxon>asterids</taxon>
        <taxon>Ericales</taxon>
        <taxon>Actinidiaceae</taxon>
        <taxon>Actinidia</taxon>
    </lineage>
</organism>
<dbReference type="InParanoid" id="A0A2R6QPS3"/>
<keyword evidence="1" id="KW-0175">Coiled coil</keyword>
<feature type="compositionally biased region" description="Basic and acidic residues" evidence="2">
    <location>
        <begin position="7"/>
        <end position="18"/>
    </location>
</feature>
<feature type="region of interest" description="Disordered" evidence="2">
    <location>
        <begin position="1"/>
        <end position="34"/>
    </location>
</feature>
<proteinExistence type="predicted"/>
<keyword evidence="4" id="KW-1185">Reference proteome</keyword>
<feature type="region of interest" description="Disordered" evidence="2">
    <location>
        <begin position="141"/>
        <end position="193"/>
    </location>
</feature>
<sequence length="193" mass="21717">MATTSDVTEHGGVHERDTLPPISKGKRGKSTDIMTSLEARLQRVEFAMADNRDKVEDMDQRIDGLEGGNEEFHREMQGILNSLADSWKAQMDALKDSLQVEIAAMKEEIKEVKGDWSLCKMAGPGAFESAKGWHADLAKAAKRMKKWAGKNRQAKPPNSKPKDSRDNPLFSIFRRERCLRPHGSRRSRSKPVT</sequence>
<feature type="compositionally biased region" description="Basic residues" evidence="2">
    <location>
        <begin position="180"/>
        <end position="193"/>
    </location>
</feature>
<protein>
    <submittedName>
        <fullName evidence="3">Structural maintenance of chromosomes protein like</fullName>
    </submittedName>
</protein>
<gene>
    <name evidence="3" type="ORF">CEY00_Acc01285</name>
</gene>
<reference evidence="4" key="2">
    <citation type="journal article" date="2018" name="BMC Genomics">
        <title>A manually annotated Actinidia chinensis var. chinensis (kiwifruit) genome highlights the challenges associated with draft genomes and gene prediction in plants.</title>
        <authorList>
            <person name="Pilkington S.M."/>
            <person name="Crowhurst R."/>
            <person name="Hilario E."/>
            <person name="Nardozza S."/>
            <person name="Fraser L."/>
            <person name="Peng Y."/>
            <person name="Gunaseelan K."/>
            <person name="Simpson R."/>
            <person name="Tahir J."/>
            <person name="Deroles S.C."/>
            <person name="Templeton K."/>
            <person name="Luo Z."/>
            <person name="Davy M."/>
            <person name="Cheng C."/>
            <person name="McNeilage M."/>
            <person name="Scaglione D."/>
            <person name="Liu Y."/>
            <person name="Zhang Q."/>
            <person name="Datson P."/>
            <person name="De Silva N."/>
            <person name="Gardiner S.E."/>
            <person name="Bassett H."/>
            <person name="Chagne D."/>
            <person name="McCallum J."/>
            <person name="Dzierzon H."/>
            <person name="Deng C."/>
            <person name="Wang Y.Y."/>
            <person name="Barron L."/>
            <person name="Manako K."/>
            <person name="Bowen J."/>
            <person name="Foster T.M."/>
            <person name="Erridge Z.A."/>
            <person name="Tiffin H."/>
            <person name="Waite C.N."/>
            <person name="Davies K.M."/>
            <person name="Grierson E.P."/>
            <person name="Laing W.A."/>
            <person name="Kirk R."/>
            <person name="Chen X."/>
            <person name="Wood M."/>
            <person name="Montefiori M."/>
            <person name="Brummell D.A."/>
            <person name="Schwinn K.E."/>
            <person name="Catanach A."/>
            <person name="Fullerton C."/>
            <person name="Li D."/>
            <person name="Meiyalaghan S."/>
            <person name="Nieuwenhuizen N."/>
            <person name="Read N."/>
            <person name="Prakash R."/>
            <person name="Hunter D."/>
            <person name="Zhang H."/>
            <person name="McKenzie M."/>
            <person name="Knabel M."/>
            <person name="Harris A."/>
            <person name="Allan A.C."/>
            <person name="Gleave A."/>
            <person name="Chen A."/>
            <person name="Janssen B.J."/>
            <person name="Plunkett B."/>
            <person name="Ampomah-Dwamena C."/>
            <person name="Voogd C."/>
            <person name="Leif D."/>
            <person name="Lafferty D."/>
            <person name="Souleyre E.J.F."/>
            <person name="Varkonyi-Gasic E."/>
            <person name="Gambi F."/>
            <person name="Hanley J."/>
            <person name="Yao J.L."/>
            <person name="Cheung J."/>
            <person name="David K.M."/>
            <person name="Warren B."/>
            <person name="Marsh K."/>
            <person name="Snowden K.C."/>
            <person name="Lin-Wang K."/>
            <person name="Brian L."/>
            <person name="Martinez-Sanchez M."/>
            <person name="Wang M."/>
            <person name="Ileperuma N."/>
            <person name="Macnee N."/>
            <person name="Campin R."/>
            <person name="McAtee P."/>
            <person name="Drummond R.S.M."/>
            <person name="Espley R.V."/>
            <person name="Ireland H.S."/>
            <person name="Wu R."/>
            <person name="Atkinson R.G."/>
            <person name="Karunairetnam S."/>
            <person name="Bulley S."/>
            <person name="Chunkath S."/>
            <person name="Hanley Z."/>
            <person name="Storey R."/>
            <person name="Thrimawithana A.H."/>
            <person name="Thomson S."/>
            <person name="David C."/>
            <person name="Testolin R."/>
            <person name="Huang H."/>
            <person name="Hellens R.P."/>
            <person name="Schaffer R.J."/>
        </authorList>
    </citation>
    <scope>NUCLEOTIDE SEQUENCE [LARGE SCALE GENOMIC DNA]</scope>
    <source>
        <strain evidence="4">cv. Red5</strain>
    </source>
</reference>
<dbReference type="OMA" id="IFRRERC"/>
<evidence type="ECO:0000256" key="2">
    <source>
        <dbReference type="SAM" id="MobiDB-lite"/>
    </source>
</evidence>